<dbReference type="EMBL" id="CP163439">
    <property type="protein sequence ID" value="XDQ32439.1"/>
    <property type="molecule type" value="Genomic_DNA"/>
</dbReference>
<evidence type="ECO:0008006" key="3">
    <source>
        <dbReference type="Google" id="ProtNLM"/>
    </source>
</evidence>
<feature type="transmembrane region" description="Helical" evidence="1">
    <location>
        <begin position="411"/>
        <end position="428"/>
    </location>
</feature>
<dbReference type="RefSeq" id="WP_369166942.1">
    <property type="nucleotide sequence ID" value="NZ_CP163439.1"/>
</dbReference>
<feature type="transmembrane region" description="Helical" evidence="1">
    <location>
        <begin position="387"/>
        <end position="405"/>
    </location>
</feature>
<name>A0AB39PPM3_9ACTN</name>
<protein>
    <recommendedName>
        <fullName evidence="3">Integral membrane protein</fullName>
    </recommendedName>
</protein>
<accession>A0AB39PPM3</accession>
<evidence type="ECO:0000313" key="2">
    <source>
        <dbReference type="EMBL" id="XDQ32439.1"/>
    </source>
</evidence>
<organism evidence="2">
    <name type="scientific">Streptomyces sp. R28</name>
    <dbReference type="NCBI Taxonomy" id="3238628"/>
    <lineage>
        <taxon>Bacteria</taxon>
        <taxon>Bacillati</taxon>
        <taxon>Actinomycetota</taxon>
        <taxon>Actinomycetes</taxon>
        <taxon>Kitasatosporales</taxon>
        <taxon>Streptomycetaceae</taxon>
        <taxon>Streptomyces</taxon>
    </lineage>
</organism>
<reference evidence="2" key="1">
    <citation type="submission" date="2024-07" db="EMBL/GenBank/DDBJ databases">
        <authorList>
            <person name="Yu S.T."/>
        </authorList>
    </citation>
    <scope>NUCLEOTIDE SEQUENCE</scope>
    <source>
        <strain evidence="2">R28</strain>
    </source>
</reference>
<feature type="transmembrane region" description="Helical" evidence="1">
    <location>
        <begin position="274"/>
        <end position="294"/>
    </location>
</feature>
<gene>
    <name evidence="2" type="ORF">AB5J49_03200</name>
</gene>
<keyword evidence="1" id="KW-0472">Membrane</keyword>
<feature type="transmembrane region" description="Helical" evidence="1">
    <location>
        <begin position="324"/>
        <end position="343"/>
    </location>
</feature>
<dbReference type="AlphaFoldDB" id="A0AB39PPM3"/>
<keyword evidence="1" id="KW-1133">Transmembrane helix</keyword>
<proteinExistence type="predicted"/>
<keyword evidence="1" id="KW-0812">Transmembrane</keyword>
<feature type="transmembrane region" description="Helical" evidence="1">
    <location>
        <begin position="44"/>
        <end position="66"/>
    </location>
</feature>
<feature type="transmembrane region" description="Helical" evidence="1">
    <location>
        <begin position="247"/>
        <end position="267"/>
    </location>
</feature>
<evidence type="ECO:0000256" key="1">
    <source>
        <dbReference type="SAM" id="Phobius"/>
    </source>
</evidence>
<sequence>MSDSGDEQLSARERSELAELRQRVNVLEGAGPSLRPRHHPFRSLGSALLILFAALLSLLSVVAVWANSIVQDTDRYVDTVGPLASDPDVQKAVTNRVTAAVLAQVDVDALVKQLTDAAEQQGVPPQAAKLLGDLDGPIENGLKQLVNSAVERVVTSSAFETVWVNANRRAHAALDKALTGQSDSTVKLEDNKVVIDLGPIVANVKDQLVDAGFSPAAKIPAVHTDFVVFASEDVGEIKTYVRVLEILGGWLPVITLLVAAAGVYVAFNRRHALIGAALAVFVAMLVLGIGLTVARDVYLDHLPPGASQAAAGSVYDALVKFLRAGVRALAAVALFTAIGAFFAGPSRIATLTRTGCRRSIGALRDVTTSAGLHLGAVGRFVHRFKRWIGVAILVGAAVVLFTWNYPTTAVVVWTAVITLVSFAIREFLDDAASAPSVGSGADAAAH</sequence>